<accession>A0A2R8FDN3</accession>
<gene>
    <name evidence="1" type="ORF">BRZCDTV_139</name>
</gene>
<reference evidence="1" key="1">
    <citation type="submission" date="2018-03" db="EMBL/GenBank/DDBJ databases">
        <authorList>
            <consortium name="Urmite Genomes"/>
        </authorList>
    </citation>
    <scope>NUCLEOTIDE SEQUENCE [LARGE SCALE GENOMIC DNA]</scope>
    <source>
        <strain evidence="1">IHUMI-27.7</strain>
    </source>
</reference>
<dbReference type="Proteomes" id="UP000273054">
    <property type="component" value="Segment"/>
</dbReference>
<keyword evidence="2" id="KW-1185">Reference proteome</keyword>
<name>A0A2R8FDN3_9VIRU</name>
<protein>
    <submittedName>
        <fullName evidence="1">Uncharacterized protein</fullName>
    </submittedName>
</protein>
<evidence type="ECO:0000313" key="1">
    <source>
        <dbReference type="EMBL" id="SPN79066.1"/>
    </source>
</evidence>
<sequence>MLIEQSFVTGGRGQMQQIQDLIFLYGGVLSGSFVRDVIIRGEEFAPNRDVDVLLTYGCALELLDDLQTNYPQAEFVPLSLSEEDKILHYHVYITERDSSILLDIFAGSDEEHTYLCSPDADVNCLCYDGLGFFLWYPVLEENYDIAMDEHDIIERILRKEAVMLVHEWEEGEAQEVMVTRKNKLASKGWTLLNA</sequence>
<organism evidence="1">
    <name type="scientific">Brazilian cedratvirus IHUMI</name>
    <dbReference type="NCBI Taxonomy" id="2126980"/>
    <lineage>
        <taxon>Viruses</taxon>
        <taxon>Pithoviruses</taxon>
        <taxon>Orthocedratvirinae</taxon>
        <taxon>Alphacedratvirus</taxon>
        <taxon>Alphacedratvirus brasiliense</taxon>
    </lineage>
</organism>
<evidence type="ECO:0000313" key="2">
    <source>
        <dbReference type="Proteomes" id="UP000273054"/>
    </source>
</evidence>
<proteinExistence type="predicted"/>
<dbReference type="EMBL" id="LT994651">
    <property type="protein sequence ID" value="SPN79066.1"/>
    <property type="molecule type" value="Genomic_DNA"/>
</dbReference>